<dbReference type="PANTHER" id="PTHR30097:SF4">
    <property type="entry name" value="SLR6042 PROTEIN"/>
    <property type="match status" value="1"/>
</dbReference>
<evidence type="ECO:0000313" key="5">
    <source>
        <dbReference type="Proteomes" id="UP000199729"/>
    </source>
</evidence>
<dbReference type="KEGG" id="vff:VITFI_CDS1010"/>
<organism evidence="4 5">
    <name type="scientific">Vitreoscilla filiformis</name>
    <dbReference type="NCBI Taxonomy" id="63"/>
    <lineage>
        <taxon>Bacteria</taxon>
        <taxon>Pseudomonadati</taxon>
        <taxon>Pseudomonadota</taxon>
        <taxon>Betaproteobacteria</taxon>
        <taxon>Neisseriales</taxon>
        <taxon>Neisseriaceae</taxon>
        <taxon>Vitreoscilla</taxon>
    </lineage>
</organism>
<sequence>MSHQGFDMTVFASLRASATLMPARCIPAGLALALLSVFASPIQAGEGHDHGDTPAVANANGPQRLPDGSVFLPKPAQRQLGVRTVLTVAAALPRSVELNARVLMDPNAGGKVQALNAGRLEPGPNGLPELGQSVRKGQVLAYVQASAAPLELAGQQAQLAELRAAQALADKRLARLTELADTVPRKELEAAQSEVQSLAARVAALTGGVAAREALIAPVSGVIAAAQAVAGQVVDARELVFEIVDPARLRIEALAYDPALALDIASATLAVGEQRVPLRFLGTAHSLREQALPLSFGAQGAALGALAVGQPVRVFVQRRSQVQGVAVPVTALLKNPANQNIVWVKAAPERFAPRVVTVEPLDGVQVAITAGLSAGERVATQGATLINQVR</sequence>
<dbReference type="Gene3D" id="2.40.50.100">
    <property type="match status" value="1"/>
</dbReference>
<name>A0A221KCN1_VITFI</name>
<evidence type="ECO:0000259" key="3">
    <source>
        <dbReference type="Pfam" id="PF25975"/>
    </source>
</evidence>
<keyword evidence="5" id="KW-1185">Reference proteome</keyword>
<dbReference type="GO" id="GO:0015679">
    <property type="term" value="P:plasma membrane copper ion transport"/>
    <property type="evidence" value="ECO:0007669"/>
    <property type="project" value="TreeGrafter"/>
</dbReference>
<feature type="signal peptide" evidence="2">
    <location>
        <begin position="1"/>
        <end position="44"/>
    </location>
</feature>
<protein>
    <submittedName>
        <fullName evidence="4">Membrane protein</fullName>
    </submittedName>
</protein>
<dbReference type="EMBL" id="CP022423">
    <property type="protein sequence ID" value="ASM76788.1"/>
    <property type="molecule type" value="Genomic_DNA"/>
</dbReference>
<dbReference type="SUPFAM" id="SSF111369">
    <property type="entry name" value="HlyD-like secretion proteins"/>
    <property type="match status" value="1"/>
</dbReference>
<reference evidence="4 5" key="1">
    <citation type="submission" date="2017-07" db="EMBL/GenBank/DDBJ databases">
        <title>Complete Genome Sequence of the cosmetic ferment Vitreoscilla filiformis (ATCC15551).</title>
        <authorList>
            <person name="Contreras S."/>
            <person name="Sagory-Zalkind P."/>
            <person name="Blanquart H."/>
            <person name="Iltis A."/>
            <person name="Morand S.C."/>
        </authorList>
    </citation>
    <scope>NUCLEOTIDE SEQUENCE [LARGE SCALE GENOMIC DNA]</scope>
    <source>
        <strain evidence="4 5">ATCC 15551</strain>
    </source>
</reference>
<dbReference type="GO" id="GO:0060003">
    <property type="term" value="P:copper ion export"/>
    <property type="evidence" value="ECO:0007669"/>
    <property type="project" value="TreeGrafter"/>
</dbReference>
<dbReference type="Gene3D" id="1.10.287.470">
    <property type="entry name" value="Helix hairpin bin"/>
    <property type="match status" value="1"/>
</dbReference>
<feature type="chain" id="PRO_5012758911" evidence="2">
    <location>
        <begin position="45"/>
        <end position="390"/>
    </location>
</feature>
<keyword evidence="1" id="KW-0813">Transport</keyword>
<dbReference type="Proteomes" id="UP000199729">
    <property type="component" value="Chromosome"/>
</dbReference>
<keyword evidence="2" id="KW-0732">Signal</keyword>
<evidence type="ECO:0000313" key="4">
    <source>
        <dbReference type="EMBL" id="ASM76788.1"/>
    </source>
</evidence>
<dbReference type="AlphaFoldDB" id="A0A221KCN1"/>
<dbReference type="Gene3D" id="2.40.420.20">
    <property type="match status" value="1"/>
</dbReference>
<gene>
    <name evidence="4" type="ORF">VITFI_CDS1010</name>
</gene>
<evidence type="ECO:0000256" key="1">
    <source>
        <dbReference type="ARBA" id="ARBA00022448"/>
    </source>
</evidence>
<accession>A0A221KCN1</accession>
<dbReference type="PANTHER" id="PTHR30097">
    <property type="entry name" value="CATION EFFLUX SYSTEM PROTEIN CUSB"/>
    <property type="match status" value="1"/>
</dbReference>
<dbReference type="InterPro" id="IPR051909">
    <property type="entry name" value="MFP_Cation_Efflux"/>
</dbReference>
<dbReference type="GO" id="GO:0030313">
    <property type="term" value="C:cell envelope"/>
    <property type="evidence" value="ECO:0007669"/>
    <property type="project" value="TreeGrafter"/>
</dbReference>
<dbReference type="InterPro" id="IPR058649">
    <property type="entry name" value="CzcB_C"/>
</dbReference>
<dbReference type="Pfam" id="PF25975">
    <property type="entry name" value="CzcB_C"/>
    <property type="match status" value="1"/>
</dbReference>
<proteinExistence type="predicted"/>
<evidence type="ECO:0000256" key="2">
    <source>
        <dbReference type="SAM" id="SignalP"/>
    </source>
</evidence>
<feature type="domain" description="CzcB-like C-terminal circularly permuted SH3-like" evidence="3">
    <location>
        <begin position="325"/>
        <end position="383"/>
    </location>
</feature>